<dbReference type="Proteomes" id="UP001324427">
    <property type="component" value="Unassembled WGS sequence"/>
</dbReference>
<dbReference type="EMBL" id="JAVFHQ010000009">
    <property type="protein sequence ID" value="KAK4547916.1"/>
    <property type="molecule type" value="Genomic_DNA"/>
</dbReference>
<gene>
    <name evidence="1" type="ORF">LTR36_010635</name>
</gene>
<evidence type="ECO:0000313" key="2">
    <source>
        <dbReference type="Proteomes" id="UP001324427"/>
    </source>
</evidence>
<protein>
    <submittedName>
        <fullName evidence="1">Uncharacterized protein</fullName>
    </submittedName>
</protein>
<accession>A0AAV9JR41</accession>
<sequence length="325" mass="36462">MDFEDSNLLGIDRQTWNVFRLMENVAQLDLASLHDVYGDDFVRQNPARLFPAVTDLRLLGWMHRGLVKAILTSLDASKLRSLKLDYLQDEGALPEGAPINMEFAIDHAHNARRTYSSDLIGHELLNRQETGKAIIFPGPMWLPMHLLAACSLDSLTLLQVKLAPFNMDIDLRSYHTLFRRTADVIRKARDSVETLVIVLGETPSLYHVRPNQCGTSRVRFEQTYRPWCIKMAASFLNLQLAALNQGPFPHLLNVRLEGFRVLGTATPAAATAAQLASTLQSIQDCPYVDAMALTGIASVDHRPVFYGYDCEMASLESYRDLLESS</sequence>
<proteinExistence type="predicted"/>
<name>A0AAV9JR41_9PEZI</name>
<keyword evidence="2" id="KW-1185">Reference proteome</keyword>
<organism evidence="1 2">
    <name type="scientific">Oleoguttula mirabilis</name>
    <dbReference type="NCBI Taxonomy" id="1507867"/>
    <lineage>
        <taxon>Eukaryota</taxon>
        <taxon>Fungi</taxon>
        <taxon>Dikarya</taxon>
        <taxon>Ascomycota</taxon>
        <taxon>Pezizomycotina</taxon>
        <taxon>Dothideomycetes</taxon>
        <taxon>Dothideomycetidae</taxon>
        <taxon>Mycosphaerellales</taxon>
        <taxon>Teratosphaeriaceae</taxon>
        <taxon>Oleoguttula</taxon>
    </lineage>
</organism>
<dbReference type="AlphaFoldDB" id="A0AAV9JR41"/>
<reference evidence="1 2" key="1">
    <citation type="submission" date="2021-11" db="EMBL/GenBank/DDBJ databases">
        <title>Black yeast isolated from Biological Soil Crust.</title>
        <authorList>
            <person name="Kurbessoian T."/>
        </authorList>
    </citation>
    <scope>NUCLEOTIDE SEQUENCE [LARGE SCALE GENOMIC DNA]</scope>
    <source>
        <strain evidence="1 2">CCFEE 5522</strain>
    </source>
</reference>
<comment type="caution">
    <text evidence="1">The sequence shown here is derived from an EMBL/GenBank/DDBJ whole genome shotgun (WGS) entry which is preliminary data.</text>
</comment>
<evidence type="ECO:0000313" key="1">
    <source>
        <dbReference type="EMBL" id="KAK4547916.1"/>
    </source>
</evidence>